<name>A0ABR7M853_9BACT</name>
<gene>
    <name evidence="2" type="ORF">BC349_08925</name>
</gene>
<feature type="chain" id="PRO_5045681442" description="Lipoprotein" evidence="1">
    <location>
        <begin position="24"/>
        <end position="198"/>
    </location>
</feature>
<keyword evidence="1" id="KW-0732">Signal</keyword>
<organism evidence="2 3">
    <name type="scientific">Flavihumibacter stibioxidans</name>
    <dbReference type="NCBI Taxonomy" id="1834163"/>
    <lineage>
        <taxon>Bacteria</taxon>
        <taxon>Pseudomonadati</taxon>
        <taxon>Bacteroidota</taxon>
        <taxon>Chitinophagia</taxon>
        <taxon>Chitinophagales</taxon>
        <taxon>Chitinophagaceae</taxon>
        <taxon>Flavihumibacter</taxon>
    </lineage>
</organism>
<sequence length="198" mass="21495">MKNVFLGLSALVMLAACSSAPQKKVVVMSSGKINVTGDAVSFDPGTQHNEQTITLKGDKLTVTDPSGSKDYAVTEPGTWLLNLKKDTLIGSFQAFGEAGSREGRITQEQMMERMDSLKQLMVGANISAARKNHFLAPGDFKKITTADNAIIVGPFKGMPASLEPDKKGNIPEVYKFISNKDARETLDRLEKMLKGNEE</sequence>
<evidence type="ECO:0000256" key="1">
    <source>
        <dbReference type="SAM" id="SignalP"/>
    </source>
</evidence>
<dbReference type="Proteomes" id="UP000765802">
    <property type="component" value="Unassembled WGS sequence"/>
</dbReference>
<reference evidence="2 3" key="1">
    <citation type="submission" date="2016-07" db="EMBL/GenBank/DDBJ databases">
        <title>Genome analysis of Flavihumibacter stibioxidans YS-17.</title>
        <authorList>
            <person name="Shi K."/>
            <person name="Han Y."/>
            <person name="Wang G."/>
        </authorList>
    </citation>
    <scope>NUCLEOTIDE SEQUENCE [LARGE SCALE GENOMIC DNA]</scope>
    <source>
        <strain evidence="2 3">YS-17</strain>
    </source>
</reference>
<evidence type="ECO:0000313" key="3">
    <source>
        <dbReference type="Proteomes" id="UP000765802"/>
    </source>
</evidence>
<protein>
    <recommendedName>
        <fullName evidence="4">Lipoprotein</fullName>
    </recommendedName>
</protein>
<dbReference type="PROSITE" id="PS51257">
    <property type="entry name" value="PROKAR_LIPOPROTEIN"/>
    <property type="match status" value="1"/>
</dbReference>
<dbReference type="EMBL" id="MBUA01000012">
    <property type="protein sequence ID" value="MBC6491152.1"/>
    <property type="molecule type" value="Genomic_DNA"/>
</dbReference>
<dbReference type="RefSeq" id="WP_187256471.1">
    <property type="nucleotide sequence ID" value="NZ_JBHULF010000014.1"/>
</dbReference>
<comment type="caution">
    <text evidence="2">The sequence shown here is derived from an EMBL/GenBank/DDBJ whole genome shotgun (WGS) entry which is preliminary data.</text>
</comment>
<evidence type="ECO:0000313" key="2">
    <source>
        <dbReference type="EMBL" id="MBC6491152.1"/>
    </source>
</evidence>
<evidence type="ECO:0008006" key="4">
    <source>
        <dbReference type="Google" id="ProtNLM"/>
    </source>
</evidence>
<proteinExistence type="predicted"/>
<feature type="signal peptide" evidence="1">
    <location>
        <begin position="1"/>
        <end position="23"/>
    </location>
</feature>
<accession>A0ABR7M853</accession>
<keyword evidence="3" id="KW-1185">Reference proteome</keyword>